<dbReference type="GO" id="GO:0005524">
    <property type="term" value="F:ATP binding"/>
    <property type="evidence" value="ECO:0007669"/>
    <property type="project" value="UniProtKB-KW"/>
</dbReference>
<dbReference type="SUPFAM" id="SSF50494">
    <property type="entry name" value="Trypsin-like serine proteases"/>
    <property type="match status" value="1"/>
</dbReference>
<dbReference type="Pfam" id="PF20703">
    <property type="entry name" value="nSTAND1"/>
    <property type="match status" value="1"/>
</dbReference>
<comment type="caution">
    <text evidence="2">The sequence shown here is derived from an EMBL/GenBank/DDBJ whole genome shotgun (WGS) entry which is preliminary data.</text>
</comment>
<dbReference type="SUPFAM" id="SSF52540">
    <property type="entry name" value="P-loop containing nucleoside triphosphate hydrolases"/>
    <property type="match status" value="1"/>
</dbReference>
<keyword evidence="3" id="KW-1185">Reference proteome</keyword>
<dbReference type="Proteomes" id="UP000552097">
    <property type="component" value="Unassembled WGS sequence"/>
</dbReference>
<keyword evidence="2" id="KW-0067">ATP-binding</keyword>
<organism evidence="2 3">
    <name type="scientific">Saccharothrix ecbatanensis</name>
    <dbReference type="NCBI Taxonomy" id="1105145"/>
    <lineage>
        <taxon>Bacteria</taxon>
        <taxon>Bacillati</taxon>
        <taxon>Actinomycetota</taxon>
        <taxon>Actinomycetes</taxon>
        <taxon>Pseudonocardiales</taxon>
        <taxon>Pseudonocardiaceae</taxon>
        <taxon>Saccharothrix</taxon>
    </lineage>
</organism>
<dbReference type="InterPro" id="IPR027417">
    <property type="entry name" value="P-loop_NTPase"/>
</dbReference>
<dbReference type="InterPro" id="IPR049052">
    <property type="entry name" value="nSTAND1"/>
</dbReference>
<dbReference type="SUPFAM" id="SSF82171">
    <property type="entry name" value="DPP6 N-terminal domain-like"/>
    <property type="match status" value="1"/>
</dbReference>
<evidence type="ECO:0000313" key="3">
    <source>
        <dbReference type="Proteomes" id="UP000552097"/>
    </source>
</evidence>
<dbReference type="Gene3D" id="2.40.10.120">
    <property type="match status" value="1"/>
</dbReference>
<protein>
    <submittedName>
        <fullName evidence="2">WD40 repeat protein/energy-coupling factor transporter ATP-binding protein EcfA2</fullName>
    </submittedName>
</protein>
<sequence length="1290" mass="140296">MVERALVRVFRDREPIGVGFLVSEDMILTCAHVIGDEDEVEVDFPVLGETVRARVVHRPEGVDAIGLRLDRTPTRARAVRVVAEDDIRDHRVRTFGVPDRRPDGVWSQGVVRGVIAGGRIHIEDDRTHGLPMLQGFSGGPVIDDDLGAVVGMVVEVEARREHRIGYALSGAALHDAWPELAAITNQPSPFRGLEPFQPGDAEYFFGRAERARELKERLDRDGVLVVTGPSGCGKSSLVLAGLVPALPEVVIVRPATGSSPWAALATALGAEDITADRVEDAVNRLIIRKDLRRLTLVVDQFDEALTRFPDESADLLDALLDTAASHHHTPRVDVVVTSTTEPLNRLLADPKFGSRLAGHTATLGAPSAAELREAVEGPLAEPGMPVLQKGLADAVLEDLQNERNPLPLLEFTLTLLWERQDRGVLTHDAYRELGGVAGAVSTYAEQVWQRFDPDEVRRVLTQLVSPLDDGRFVRRAVRSDQLGGIALDLARTRLVTLGPSTVELVHECLVRHWDRLRGWVEEDREFRLWQDEVDRQAARWQDTGERALLIRGKALRRAKTVYQERRDDLTDRQRRFLEASNNGYYRRIAVRACAVSLVFSLTVSTIYAVSRFIGQQGDADADRVVETLLDRARSAYAAPELITTTALAFRTVDNVNTRQALRGLARSLRHAEVVIPGASLPNLTGTRIAEYGDRGELVGLWDVTTSPAKRVDVEDGGHDVIWLTEDRIADHGPSGDVHIRDARTGQVVHTVEARADVMAADSTGRWLAHATLGATEVHVVDLDQDVTWTVASPAEVQGDRQRPPGTATLSDVLAGGEPVVDVDDKRLALSPVGSREVPSVYPNKAITRAEPVTVQCVGEELVMQRLPDKAALESVNPGAGECVSGTFSPDGTAFAVIKRPSSGVDQLWLGSPKSRTGITVPKSAWVHSVAVEDSGAYRVVLTYGPQSLVLRVPPPDGLDQALRGAERVEITPDGAHAVLFRQSGRVEVWRTADRSRAAGVSAGRWHPDDSVRTSYALSPDSKTLATRDGDSPVVKLWNLPDLAPLGDLTAPGSDREHGHTTLQFLEADRLLTHRVDRLGVWEARTGKPVGEPIALTDGMTPFTAPVGEDEVVIVTGDLRVRRYSLIDGREVPGSEFSYGDPTSSSANRVATDEDGELVALYADNAVQVYDLETGELEDRLDVPDKLSVSRLRFRADPDDVEVTIGDPHASGGQVLLWSRNLMWGLPALLGRPDMSSERLPGPAAPGFADAGGLESADPAVWLGEVCDVARRSGLTLEADRPSGSFEGAIC</sequence>
<dbReference type="Gene3D" id="3.40.50.300">
    <property type="entry name" value="P-loop containing nucleotide triphosphate hydrolases"/>
    <property type="match status" value="1"/>
</dbReference>
<dbReference type="EMBL" id="JACHMO010000001">
    <property type="protein sequence ID" value="MBB5805911.1"/>
    <property type="molecule type" value="Genomic_DNA"/>
</dbReference>
<proteinExistence type="predicted"/>
<dbReference type="InterPro" id="IPR015943">
    <property type="entry name" value="WD40/YVTN_repeat-like_dom_sf"/>
</dbReference>
<dbReference type="Gene3D" id="2.130.10.10">
    <property type="entry name" value="YVTN repeat-like/Quinoprotein amine dehydrogenase"/>
    <property type="match status" value="1"/>
</dbReference>
<dbReference type="InterPro" id="IPR011044">
    <property type="entry name" value="Quino_amine_DH_bsu"/>
</dbReference>
<dbReference type="RefSeq" id="WP_184924815.1">
    <property type="nucleotide sequence ID" value="NZ_JACHMO010000001.1"/>
</dbReference>
<dbReference type="Pfam" id="PF13365">
    <property type="entry name" value="Trypsin_2"/>
    <property type="match status" value="1"/>
</dbReference>
<accession>A0A7W9HPR2</accession>
<reference evidence="2 3" key="1">
    <citation type="submission" date="2020-08" db="EMBL/GenBank/DDBJ databases">
        <title>Sequencing the genomes of 1000 actinobacteria strains.</title>
        <authorList>
            <person name="Klenk H.-P."/>
        </authorList>
    </citation>
    <scope>NUCLEOTIDE SEQUENCE [LARGE SCALE GENOMIC DNA]</scope>
    <source>
        <strain evidence="2 3">DSM 45486</strain>
    </source>
</reference>
<keyword evidence="2" id="KW-0547">Nucleotide-binding</keyword>
<dbReference type="SUPFAM" id="SSF50969">
    <property type="entry name" value="YVTN repeat-like/Quinoprotein amine dehydrogenase"/>
    <property type="match status" value="1"/>
</dbReference>
<gene>
    <name evidence="2" type="ORF">F4560_005679</name>
</gene>
<name>A0A7W9HPR2_9PSEU</name>
<feature type="domain" description="Novel STAND NTPase 1" evidence="1">
    <location>
        <begin position="189"/>
        <end position="545"/>
    </location>
</feature>
<evidence type="ECO:0000313" key="2">
    <source>
        <dbReference type="EMBL" id="MBB5805911.1"/>
    </source>
</evidence>
<evidence type="ECO:0000259" key="1">
    <source>
        <dbReference type="Pfam" id="PF20703"/>
    </source>
</evidence>
<dbReference type="InterPro" id="IPR009003">
    <property type="entry name" value="Peptidase_S1_PA"/>
</dbReference>